<organism evidence="2 3">
    <name type="scientific">Carnegiea gigantea</name>
    <dbReference type="NCBI Taxonomy" id="171969"/>
    <lineage>
        <taxon>Eukaryota</taxon>
        <taxon>Viridiplantae</taxon>
        <taxon>Streptophyta</taxon>
        <taxon>Embryophyta</taxon>
        <taxon>Tracheophyta</taxon>
        <taxon>Spermatophyta</taxon>
        <taxon>Magnoliopsida</taxon>
        <taxon>eudicotyledons</taxon>
        <taxon>Gunneridae</taxon>
        <taxon>Pentapetalae</taxon>
        <taxon>Caryophyllales</taxon>
        <taxon>Cactineae</taxon>
        <taxon>Cactaceae</taxon>
        <taxon>Cactoideae</taxon>
        <taxon>Echinocereeae</taxon>
        <taxon>Carnegiea</taxon>
    </lineage>
</organism>
<evidence type="ECO:0000313" key="2">
    <source>
        <dbReference type="EMBL" id="KAJ8431506.1"/>
    </source>
</evidence>
<sequence>MRENRGKIQFSVDLTQNLARTHETHQKLTPLEEEKRESEAQEKGNRQQSEGKFEKQSTLVGAHQSENGKTDEGSEIAHEEMFDEELAAAKNRMDERELEEETGGPRERLKRHRTEVAGHVWIPDLWGQEDLLMDWIDCSAFDTCLMPQGIISARASLIEEGRRASSSGIRGRKYTLIILKAQENRVYDK</sequence>
<name>A0A9Q1Q7Y5_9CARY</name>
<reference evidence="2" key="1">
    <citation type="submission" date="2022-04" db="EMBL/GenBank/DDBJ databases">
        <title>Carnegiea gigantea Genome sequencing and assembly v2.</title>
        <authorList>
            <person name="Copetti D."/>
            <person name="Sanderson M.J."/>
            <person name="Burquez A."/>
            <person name="Wojciechowski M.F."/>
        </authorList>
    </citation>
    <scope>NUCLEOTIDE SEQUENCE</scope>
    <source>
        <strain evidence="2">SGP5-SGP5p</strain>
        <tissue evidence="2">Aerial part</tissue>
    </source>
</reference>
<protein>
    <recommendedName>
        <fullName evidence="4">Protein BIC1</fullName>
    </recommendedName>
</protein>
<feature type="region of interest" description="Disordered" evidence="1">
    <location>
        <begin position="1"/>
        <end position="76"/>
    </location>
</feature>
<evidence type="ECO:0008006" key="4">
    <source>
        <dbReference type="Google" id="ProtNLM"/>
    </source>
</evidence>
<evidence type="ECO:0000256" key="1">
    <source>
        <dbReference type="SAM" id="MobiDB-lite"/>
    </source>
</evidence>
<comment type="caution">
    <text evidence="2">The sequence shown here is derived from an EMBL/GenBank/DDBJ whole genome shotgun (WGS) entry which is preliminary data.</text>
</comment>
<feature type="compositionally biased region" description="Basic and acidic residues" evidence="1">
    <location>
        <begin position="20"/>
        <end position="55"/>
    </location>
</feature>
<dbReference type="CDD" id="cd22645">
    <property type="entry name" value="BIC1_CID"/>
    <property type="match status" value="1"/>
</dbReference>
<dbReference type="Proteomes" id="UP001153076">
    <property type="component" value="Unassembled WGS sequence"/>
</dbReference>
<dbReference type="GO" id="GO:0009785">
    <property type="term" value="P:blue light signaling pathway"/>
    <property type="evidence" value="ECO:0007669"/>
    <property type="project" value="InterPro"/>
</dbReference>
<proteinExistence type="predicted"/>
<feature type="compositionally biased region" description="Basic and acidic residues" evidence="1">
    <location>
        <begin position="66"/>
        <end position="76"/>
    </location>
</feature>
<accession>A0A9Q1Q7Y5</accession>
<keyword evidence="3" id="KW-1185">Reference proteome</keyword>
<dbReference type="EMBL" id="JAKOGI010000685">
    <property type="protein sequence ID" value="KAJ8431506.1"/>
    <property type="molecule type" value="Genomic_DNA"/>
</dbReference>
<dbReference type="InterPro" id="IPR040374">
    <property type="entry name" value="BIC"/>
</dbReference>
<dbReference type="OrthoDB" id="672067at2759"/>
<gene>
    <name evidence="2" type="ORF">Cgig2_003255</name>
</gene>
<dbReference type="PANTHER" id="PTHR34207">
    <property type="entry name" value="PROTEIN BIC1"/>
    <property type="match status" value="1"/>
</dbReference>
<evidence type="ECO:0000313" key="3">
    <source>
        <dbReference type="Proteomes" id="UP001153076"/>
    </source>
</evidence>
<dbReference type="AlphaFoldDB" id="A0A9Q1Q7Y5"/>
<dbReference type="PANTHER" id="PTHR34207:SF2">
    <property type="entry name" value="PROTEIN BIC1"/>
    <property type="match status" value="1"/>
</dbReference>
<feature type="compositionally biased region" description="Polar residues" evidence="1">
    <location>
        <begin position="56"/>
        <end position="65"/>
    </location>
</feature>